<dbReference type="GO" id="GO:0005741">
    <property type="term" value="C:mitochondrial outer membrane"/>
    <property type="evidence" value="ECO:0007669"/>
    <property type="project" value="UniProtKB-SubCell"/>
</dbReference>
<evidence type="ECO:0000256" key="7">
    <source>
        <dbReference type="ARBA" id="ARBA00022989"/>
    </source>
</evidence>
<evidence type="ECO:0000256" key="6">
    <source>
        <dbReference type="ARBA" id="ARBA00022787"/>
    </source>
</evidence>
<evidence type="ECO:0000256" key="5">
    <source>
        <dbReference type="ARBA" id="ARBA00022737"/>
    </source>
</evidence>
<evidence type="ECO:0000256" key="4">
    <source>
        <dbReference type="ARBA" id="ARBA00022692"/>
    </source>
</evidence>
<evidence type="ECO:0008006" key="15">
    <source>
        <dbReference type="Google" id="ProtNLM"/>
    </source>
</evidence>
<feature type="repeat" description="Solcar" evidence="10">
    <location>
        <begin position="296"/>
        <end position="402"/>
    </location>
</feature>
<keyword evidence="3 11" id="KW-0813">Transport</keyword>
<evidence type="ECO:0000256" key="1">
    <source>
        <dbReference type="ARBA" id="ARBA00004374"/>
    </source>
</evidence>
<sequence length="405" mass="45927">MVRTQEEFAIIKDWELIRIKSKMVFDRLRGIERENLPLSRQQTVDDQESLAQQNILSSVNGKTPKEHQIESTQRLVGFAIGTGSILAAQFLTHPFTVFRRQCQVNHGARKYHLAPFTVFQILLRVRRSQGYGALWKGCGSTYVVCAVNFFGEAAVSSLTHLPYEKPERTSSYKDVGGHLLLKGLSLALSMPVAAASLTETVKSDLTRYQDNIFDSLKDWMYRIVGWDRSSGRHGRLLPMWTLVLPTVLHGLLTYVLGTLIQHLVLIKLKGRGIHKSPDTDPTSSDEELLGPTDMTHTYYPELVANFLAFFIPEFLLYPLETVLNQLYVQGTRTIIDDLDTGTGVVPLCTNYDGMLDCFRSIWRDEGLGGFYKGFGALLIQLFIHWLILKLTQFVYKEISQDFKGK</sequence>
<evidence type="ECO:0000256" key="9">
    <source>
        <dbReference type="ARBA" id="ARBA00023136"/>
    </source>
</evidence>
<organism evidence="13 14">
    <name type="scientific">Pocillopora damicornis</name>
    <name type="common">Cauliflower coral</name>
    <name type="synonym">Millepora damicornis</name>
    <dbReference type="NCBI Taxonomy" id="46731"/>
    <lineage>
        <taxon>Eukaryota</taxon>
        <taxon>Metazoa</taxon>
        <taxon>Cnidaria</taxon>
        <taxon>Anthozoa</taxon>
        <taxon>Hexacorallia</taxon>
        <taxon>Scleractinia</taxon>
        <taxon>Astrocoeniina</taxon>
        <taxon>Pocilloporidae</taxon>
        <taxon>Pocillopora</taxon>
    </lineage>
</organism>
<dbReference type="PROSITE" id="PS50920">
    <property type="entry name" value="SOLCAR"/>
    <property type="match status" value="1"/>
</dbReference>
<evidence type="ECO:0000256" key="3">
    <source>
        <dbReference type="ARBA" id="ARBA00022448"/>
    </source>
</evidence>
<evidence type="ECO:0000313" key="14">
    <source>
        <dbReference type="Proteomes" id="UP000275408"/>
    </source>
</evidence>
<protein>
    <recommendedName>
        <fullName evidence="15">Solute carrier family 25 member 46</fullName>
    </recommendedName>
</protein>
<reference evidence="13 14" key="1">
    <citation type="journal article" date="2018" name="Sci. Rep.">
        <title>Comparative analysis of the Pocillopora damicornis genome highlights role of immune system in coral evolution.</title>
        <authorList>
            <person name="Cunning R."/>
            <person name="Bay R.A."/>
            <person name="Gillette P."/>
            <person name="Baker A.C."/>
            <person name="Traylor-Knowles N."/>
        </authorList>
    </citation>
    <scope>NUCLEOTIDE SEQUENCE [LARGE SCALE GENOMIC DNA]</scope>
    <source>
        <strain evidence="13">RSMAS</strain>
        <tissue evidence="13">Whole animal</tissue>
    </source>
</reference>
<dbReference type="AlphaFoldDB" id="A0A3M6TMU5"/>
<comment type="subcellular location">
    <subcellularLocation>
        <location evidence="1">Mitochondrion outer membrane</location>
        <topology evidence="1">Multi-pass membrane protein</topology>
    </subcellularLocation>
</comment>
<keyword evidence="8" id="KW-0496">Mitochondrion</keyword>
<evidence type="ECO:0000256" key="12">
    <source>
        <dbReference type="SAM" id="Phobius"/>
    </source>
</evidence>
<evidence type="ECO:0000256" key="2">
    <source>
        <dbReference type="ARBA" id="ARBA00006375"/>
    </source>
</evidence>
<dbReference type="Proteomes" id="UP000275408">
    <property type="component" value="Unassembled WGS sequence"/>
</dbReference>
<name>A0A3M6TMU5_POCDA</name>
<dbReference type="OMA" id="RQCQVNH"/>
<dbReference type="PANTHER" id="PTHR21252">
    <property type="entry name" value="TB1 PROTEIN-RELATED"/>
    <property type="match status" value="1"/>
</dbReference>
<feature type="transmembrane region" description="Helical" evidence="12">
    <location>
        <begin position="239"/>
        <end position="266"/>
    </location>
</feature>
<dbReference type="InterPro" id="IPR018108">
    <property type="entry name" value="MCP_transmembrane"/>
</dbReference>
<keyword evidence="6" id="KW-1000">Mitochondrion outer membrane</keyword>
<proteinExistence type="inferred from homology"/>
<dbReference type="PANTHER" id="PTHR21252:SF2">
    <property type="entry name" value="MITOCHONDRIAL OUTER MEMBRANE PROTEIN SLC25A46"/>
    <property type="match status" value="1"/>
</dbReference>
<accession>A0A3M6TMU5</accession>
<keyword evidence="4 10" id="KW-0812">Transmembrane</keyword>
<dbReference type="Gene3D" id="1.50.40.10">
    <property type="entry name" value="Mitochondrial carrier domain"/>
    <property type="match status" value="2"/>
</dbReference>
<evidence type="ECO:0000256" key="8">
    <source>
        <dbReference type="ARBA" id="ARBA00023128"/>
    </source>
</evidence>
<dbReference type="SUPFAM" id="SSF103506">
    <property type="entry name" value="Mitochondrial carrier"/>
    <property type="match status" value="1"/>
</dbReference>
<keyword evidence="5" id="KW-0677">Repeat</keyword>
<dbReference type="Pfam" id="PF00153">
    <property type="entry name" value="Mito_carr"/>
    <property type="match status" value="2"/>
</dbReference>
<dbReference type="EMBL" id="RCHS01003305">
    <property type="protein sequence ID" value="RMX42707.1"/>
    <property type="molecule type" value="Genomic_DNA"/>
</dbReference>
<evidence type="ECO:0000256" key="10">
    <source>
        <dbReference type="PROSITE-ProRule" id="PRU00282"/>
    </source>
</evidence>
<dbReference type="GO" id="GO:0090149">
    <property type="term" value="P:mitochondrial membrane fission"/>
    <property type="evidence" value="ECO:0007669"/>
    <property type="project" value="InterPro"/>
</dbReference>
<dbReference type="OrthoDB" id="2403262at2759"/>
<evidence type="ECO:0000313" key="13">
    <source>
        <dbReference type="EMBL" id="RMX42707.1"/>
    </source>
</evidence>
<gene>
    <name evidence="13" type="ORF">pdam_00021404</name>
</gene>
<keyword evidence="7 12" id="KW-1133">Transmembrane helix</keyword>
<dbReference type="InterPro" id="IPR039158">
    <property type="entry name" value="SLC25A46"/>
</dbReference>
<dbReference type="InterPro" id="IPR023395">
    <property type="entry name" value="MCP_dom_sf"/>
</dbReference>
<evidence type="ECO:0000256" key="11">
    <source>
        <dbReference type="RuleBase" id="RU000488"/>
    </source>
</evidence>
<feature type="transmembrane region" description="Helical" evidence="12">
    <location>
        <begin position="369"/>
        <end position="387"/>
    </location>
</feature>
<keyword evidence="9 10" id="KW-0472">Membrane</keyword>
<keyword evidence="14" id="KW-1185">Reference proteome</keyword>
<comment type="similarity">
    <text evidence="2 11">Belongs to the mitochondrial carrier (TC 2.A.29) family.</text>
</comment>
<comment type="caution">
    <text evidence="13">The sequence shown here is derived from an EMBL/GenBank/DDBJ whole genome shotgun (WGS) entry which is preliminary data.</text>
</comment>